<reference evidence="2 3" key="1">
    <citation type="journal article" date="2007" name="Nature">
        <title>Evolution of genes and genomes on the Drosophila phylogeny.</title>
        <authorList>
            <consortium name="Drosophila 12 Genomes Consortium"/>
            <person name="Clark A.G."/>
            <person name="Eisen M.B."/>
            <person name="Smith D.R."/>
            <person name="Bergman C.M."/>
            <person name="Oliver B."/>
            <person name="Markow T.A."/>
            <person name="Kaufman T.C."/>
            <person name="Kellis M."/>
            <person name="Gelbart W."/>
            <person name="Iyer V.N."/>
            <person name="Pollard D.A."/>
            <person name="Sackton T.B."/>
            <person name="Larracuente A.M."/>
            <person name="Singh N.D."/>
            <person name="Abad J.P."/>
            <person name="Abt D.N."/>
            <person name="Adryan B."/>
            <person name="Aguade M."/>
            <person name="Akashi H."/>
            <person name="Anderson W.W."/>
            <person name="Aquadro C.F."/>
            <person name="Ardell D.H."/>
            <person name="Arguello R."/>
            <person name="Artieri C.G."/>
            <person name="Barbash D.A."/>
            <person name="Barker D."/>
            <person name="Barsanti P."/>
            <person name="Batterham P."/>
            <person name="Batzoglou S."/>
            <person name="Begun D."/>
            <person name="Bhutkar A."/>
            <person name="Blanco E."/>
            <person name="Bosak S.A."/>
            <person name="Bradley R.K."/>
            <person name="Brand A.D."/>
            <person name="Brent M.R."/>
            <person name="Brooks A.N."/>
            <person name="Brown R.H."/>
            <person name="Butlin R.K."/>
            <person name="Caggese C."/>
            <person name="Calvi B.R."/>
            <person name="Bernardo de Carvalho A."/>
            <person name="Caspi A."/>
            <person name="Castrezana S."/>
            <person name="Celniker S.E."/>
            <person name="Chang J.L."/>
            <person name="Chapple C."/>
            <person name="Chatterji S."/>
            <person name="Chinwalla A."/>
            <person name="Civetta A."/>
            <person name="Clifton S.W."/>
            <person name="Comeron J.M."/>
            <person name="Costello J.C."/>
            <person name="Coyne J.A."/>
            <person name="Daub J."/>
            <person name="David R.G."/>
            <person name="Delcher A.L."/>
            <person name="Delehaunty K."/>
            <person name="Do C.B."/>
            <person name="Ebling H."/>
            <person name="Edwards K."/>
            <person name="Eickbush T."/>
            <person name="Evans J.D."/>
            <person name="Filipski A."/>
            <person name="Findeiss S."/>
            <person name="Freyhult E."/>
            <person name="Fulton L."/>
            <person name="Fulton R."/>
            <person name="Garcia A.C."/>
            <person name="Gardiner A."/>
            <person name="Garfield D.A."/>
            <person name="Garvin B.E."/>
            <person name="Gibson G."/>
            <person name="Gilbert D."/>
            <person name="Gnerre S."/>
            <person name="Godfrey J."/>
            <person name="Good R."/>
            <person name="Gotea V."/>
            <person name="Gravely B."/>
            <person name="Greenberg A.J."/>
            <person name="Griffiths-Jones S."/>
            <person name="Gross S."/>
            <person name="Guigo R."/>
            <person name="Gustafson E.A."/>
            <person name="Haerty W."/>
            <person name="Hahn M.W."/>
            <person name="Halligan D.L."/>
            <person name="Halpern A.L."/>
            <person name="Halter G.M."/>
            <person name="Han M.V."/>
            <person name="Heger A."/>
            <person name="Hillier L."/>
            <person name="Hinrichs A.S."/>
            <person name="Holmes I."/>
            <person name="Hoskins R.A."/>
            <person name="Hubisz M.J."/>
            <person name="Hultmark D."/>
            <person name="Huntley M.A."/>
            <person name="Jaffe D.B."/>
            <person name="Jagadeeshan S."/>
            <person name="Jeck W.R."/>
            <person name="Johnson J."/>
            <person name="Jones C.D."/>
            <person name="Jordan W.C."/>
            <person name="Karpen G.H."/>
            <person name="Kataoka E."/>
            <person name="Keightley P.D."/>
            <person name="Kheradpour P."/>
            <person name="Kirkness E.F."/>
            <person name="Koerich L.B."/>
            <person name="Kristiansen K."/>
            <person name="Kudrna D."/>
            <person name="Kulathinal R.J."/>
            <person name="Kumar S."/>
            <person name="Kwok R."/>
            <person name="Lander E."/>
            <person name="Langley C.H."/>
            <person name="Lapoint R."/>
            <person name="Lazzaro B.P."/>
            <person name="Lee S.J."/>
            <person name="Levesque L."/>
            <person name="Li R."/>
            <person name="Lin C.F."/>
            <person name="Lin M.F."/>
            <person name="Lindblad-Toh K."/>
            <person name="Llopart A."/>
            <person name="Long M."/>
            <person name="Low L."/>
            <person name="Lozovsky E."/>
            <person name="Lu J."/>
            <person name="Luo M."/>
            <person name="Machado C.A."/>
            <person name="Makalowski W."/>
            <person name="Marzo M."/>
            <person name="Matsuda M."/>
            <person name="Matzkin L."/>
            <person name="McAllister B."/>
            <person name="McBride C.S."/>
            <person name="McKernan B."/>
            <person name="McKernan K."/>
            <person name="Mendez-Lago M."/>
            <person name="Minx P."/>
            <person name="Mollenhauer M.U."/>
            <person name="Montooth K."/>
            <person name="Mount S.M."/>
            <person name="Mu X."/>
            <person name="Myers E."/>
            <person name="Negre B."/>
            <person name="Newfeld S."/>
            <person name="Nielsen R."/>
            <person name="Noor M.A."/>
            <person name="O'Grady P."/>
            <person name="Pachter L."/>
            <person name="Papaceit M."/>
            <person name="Parisi M.J."/>
            <person name="Parisi M."/>
            <person name="Parts L."/>
            <person name="Pedersen J.S."/>
            <person name="Pesole G."/>
            <person name="Phillippy A.M."/>
            <person name="Ponting C.P."/>
            <person name="Pop M."/>
            <person name="Porcelli D."/>
            <person name="Powell J.R."/>
            <person name="Prohaska S."/>
            <person name="Pruitt K."/>
            <person name="Puig M."/>
            <person name="Quesneville H."/>
            <person name="Ram K.R."/>
            <person name="Rand D."/>
            <person name="Rasmussen M.D."/>
            <person name="Reed L.K."/>
            <person name="Reenan R."/>
            <person name="Reily A."/>
            <person name="Remington K.A."/>
            <person name="Rieger T.T."/>
            <person name="Ritchie M.G."/>
            <person name="Robin C."/>
            <person name="Rogers Y.H."/>
            <person name="Rohde C."/>
            <person name="Rozas J."/>
            <person name="Rubenfield M.J."/>
            <person name="Ruiz A."/>
            <person name="Russo S."/>
            <person name="Salzberg S.L."/>
            <person name="Sanchez-Gracia A."/>
            <person name="Saranga D.J."/>
            <person name="Sato H."/>
            <person name="Schaeffer S.W."/>
            <person name="Schatz M.C."/>
            <person name="Schlenke T."/>
            <person name="Schwartz R."/>
            <person name="Segarra C."/>
            <person name="Singh R.S."/>
            <person name="Sirot L."/>
            <person name="Sirota M."/>
            <person name="Sisneros N.B."/>
            <person name="Smith C.D."/>
            <person name="Smith T.F."/>
            <person name="Spieth J."/>
            <person name="Stage D.E."/>
            <person name="Stark A."/>
            <person name="Stephan W."/>
            <person name="Strausberg R.L."/>
            <person name="Strempel S."/>
            <person name="Sturgill D."/>
            <person name="Sutton G."/>
            <person name="Sutton G.G."/>
            <person name="Tao W."/>
            <person name="Teichmann S."/>
            <person name="Tobari Y.N."/>
            <person name="Tomimura Y."/>
            <person name="Tsolas J.M."/>
            <person name="Valente V.L."/>
            <person name="Venter E."/>
            <person name="Venter J.C."/>
            <person name="Vicario S."/>
            <person name="Vieira F.G."/>
            <person name="Vilella A.J."/>
            <person name="Villasante A."/>
            <person name="Walenz B."/>
            <person name="Wang J."/>
            <person name="Wasserman M."/>
            <person name="Watts T."/>
            <person name="Wilson D."/>
            <person name="Wilson R.K."/>
            <person name="Wing R.A."/>
            <person name="Wolfner M.F."/>
            <person name="Wong A."/>
            <person name="Wong G.K."/>
            <person name="Wu C.I."/>
            <person name="Wu G."/>
            <person name="Yamamoto D."/>
            <person name="Yang H.P."/>
            <person name="Yang S.P."/>
            <person name="Yorke J.A."/>
            <person name="Yoshida K."/>
            <person name="Zdobnov E."/>
            <person name="Zhang P."/>
            <person name="Zhang Y."/>
            <person name="Zimin A.V."/>
            <person name="Baldwin J."/>
            <person name="Abdouelleil A."/>
            <person name="Abdulkadir J."/>
            <person name="Abebe A."/>
            <person name="Abera B."/>
            <person name="Abreu J."/>
            <person name="Acer S.C."/>
            <person name="Aftuck L."/>
            <person name="Alexander A."/>
            <person name="An P."/>
            <person name="Anderson E."/>
            <person name="Anderson S."/>
            <person name="Arachi H."/>
            <person name="Azer M."/>
            <person name="Bachantsang P."/>
            <person name="Barry A."/>
            <person name="Bayul T."/>
            <person name="Berlin A."/>
            <person name="Bessette D."/>
            <person name="Bloom T."/>
            <person name="Blye J."/>
            <person name="Boguslavskiy L."/>
            <person name="Bonnet C."/>
            <person name="Boukhgalter B."/>
            <person name="Bourzgui I."/>
            <person name="Brown A."/>
            <person name="Cahill P."/>
            <person name="Channer S."/>
            <person name="Cheshatsang Y."/>
            <person name="Chuda L."/>
            <person name="Citroen M."/>
            <person name="Collymore A."/>
            <person name="Cooke P."/>
            <person name="Costello M."/>
            <person name="D'Aco K."/>
            <person name="Daza R."/>
            <person name="De Haan G."/>
            <person name="DeGray S."/>
            <person name="DeMaso C."/>
            <person name="Dhargay N."/>
            <person name="Dooley K."/>
            <person name="Dooley E."/>
            <person name="Doricent M."/>
            <person name="Dorje P."/>
            <person name="Dorjee K."/>
            <person name="Dupes A."/>
            <person name="Elong R."/>
            <person name="Falk J."/>
            <person name="Farina A."/>
            <person name="Faro S."/>
            <person name="Ferguson D."/>
            <person name="Fisher S."/>
            <person name="Foley C.D."/>
            <person name="Franke A."/>
            <person name="Friedrich D."/>
            <person name="Gadbois L."/>
            <person name="Gearin G."/>
            <person name="Gearin C.R."/>
            <person name="Giannoukos G."/>
            <person name="Goode T."/>
            <person name="Graham J."/>
            <person name="Grandbois E."/>
            <person name="Grewal S."/>
            <person name="Gyaltsen K."/>
            <person name="Hafez N."/>
            <person name="Hagos B."/>
            <person name="Hall J."/>
            <person name="Henson C."/>
            <person name="Hollinger A."/>
            <person name="Honan T."/>
            <person name="Huard M.D."/>
            <person name="Hughes L."/>
            <person name="Hurhula B."/>
            <person name="Husby M.E."/>
            <person name="Kamat A."/>
            <person name="Kanga B."/>
            <person name="Kashin S."/>
            <person name="Khazanovich D."/>
            <person name="Kisner P."/>
            <person name="Lance K."/>
            <person name="Lara M."/>
            <person name="Lee W."/>
            <person name="Lennon N."/>
            <person name="Letendre F."/>
            <person name="LeVine R."/>
            <person name="Lipovsky A."/>
            <person name="Liu X."/>
            <person name="Liu J."/>
            <person name="Liu S."/>
            <person name="Lokyitsang T."/>
            <person name="Lokyitsang Y."/>
            <person name="Lubonja R."/>
            <person name="Lui A."/>
            <person name="MacDonald P."/>
            <person name="Magnisalis V."/>
            <person name="Maru K."/>
            <person name="Matthews C."/>
            <person name="McCusker W."/>
            <person name="McDonough S."/>
            <person name="Mehta T."/>
            <person name="Meldrim J."/>
            <person name="Meneus L."/>
            <person name="Mihai O."/>
            <person name="Mihalev A."/>
            <person name="Mihova T."/>
            <person name="Mittelman R."/>
            <person name="Mlenga V."/>
            <person name="Montmayeur A."/>
            <person name="Mulrain L."/>
            <person name="Navidi A."/>
            <person name="Naylor J."/>
            <person name="Negash T."/>
            <person name="Nguyen T."/>
            <person name="Nguyen N."/>
            <person name="Nicol R."/>
            <person name="Norbu C."/>
            <person name="Norbu N."/>
            <person name="Novod N."/>
            <person name="O'Neill B."/>
            <person name="Osman S."/>
            <person name="Markiewicz E."/>
            <person name="Oyono O.L."/>
            <person name="Patti C."/>
            <person name="Phunkhang P."/>
            <person name="Pierre F."/>
            <person name="Priest M."/>
            <person name="Raghuraman S."/>
            <person name="Rege F."/>
            <person name="Reyes R."/>
            <person name="Rise C."/>
            <person name="Rogov P."/>
            <person name="Ross K."/>
            <person name="Ryan E."/>
            <person name="Settipalli S."/>
            <person name="Shea T."/>
            <person name="Sherpa N."/>
            <person name="Shi L."/>
            <person name="Shih D."/>
            <person name="Sparrow T."/>
            <person name="Spaulding J."/>
            <person name="Stalker J."/>
            <person name="Stange-Thomann N."/>
            <person name="Stavropoulos S."/>
            <person name="Stone C."/>
            <person name="Strader C."/>
            <person name="Tesfaye S."/>
            <person name="Thomson T."/>
            <person name="Thoulutsang Y."/>
            <person name="Thoulutsang D."/>
            <person name="Topham K."/>
            <person name="Topping I."/>
            <person name="Tsamla T."/>
            <person name="Vassiliev H."/>
            <person name="Vo A."/>
            <person name="Wangchuk T."/>
            <person name="Wangdi T."/>
            <person name="Weiand M."/>
            <person name="Wilkinson J."/>
            <person name="Wilson A."/>
            <person name="Yadav S."/>
            <person name="Young G."/>
            <person name="Yu Q."/>
            <person name="Zembek L."/>
            <person name="Zhong D."/>
            <person name="Zimmer A."/>
            <person name="Zwirko Z."/>
            <person name="Jaffe D.B."/>
            <person name="Alvarez P."/>
            <person name="Brockman W."/>
            <person name="Butler J."/>
            <person name="Chin C."/>
            <person name="Gnerre S."/>
            <person name="Grabherr M."/>
            <person name="Kleber M."/>
            <person name="Mauceli E."/>
            <person name="MacCallum I."/>
        </authorList>
    </citation>
    <scope>NUCLEOTIDE SEQUENCE [LARGE SCALE GENOMIC DNA]</scope>
    <source>
        <strain evidence="3">Tai18E2 / Tucson 14021-0261.01</strain>
    </source>
</reference>
<proteinExistence type="predicted"/>
<evidence type="ECO:0000313" key="2">
    <source>
        <dbReference type="EMBL" id="KRJ99345.1"/>
    </source>
</evidence>
<accession>A0A0R1DVZ0</accession>
<organism evidence="2 3">
    <name type="scientific">Drosophila yakuba</name>
    <name type="common">Fruit fly</name>
    <dbReference type="NCBI Taxonomy" id="7245"/>
    <lineage>
        <taxon>Eukaryota</taxon>
        <taxon>Metazoa</taxon>
        <taxon>Ecdysozoa</taxon>
        <taxon>Arthropoda</taxon>
        <taxon>Hexapoda</taxon>
        <taxon>Insecta</taxon>
        <taxon>Pterygota</taxon>
        <taxon>Neoptera</taxon>
        <taxon>Endopterygota</taxon>
        <taxon>Diptera</taxon>
        <taxon>Brachycera</taxon>
        <taxon>Muscomorpha</taxon>
        <taxon>Ephydroidea</taxon>
        <taxon>Drosophilidae</taxon>
        <taxon>Drosophila</taxon>
        <taxon>Sophophora</taxon>
    </lineage>
</organism>
<dbReference type="KEGG" id="dya:Dyak_GE28060"/>
<sequence>MHQRAVSMFAPKIKSMCPVLCATPPPRLAERGPLGGIYNRKSATVKKATRQDEGAWSQTSWLVYATWQRFTGQRDKSSGILFGMAWRGEDGMAWHGSRICRSCCAFCCIVLIYCRAEEHREAQGKRAEQSRAEQQRLQRIPFENS</sequence>
<gene>
    <name evidence="2" type="primary">Dyak\GE28060</name>
    <name evidence="2" type="synonym">GE28060</name>
    <name evidence="2" type="ORF">Dyak_GE28060</name>
</gene>
<dbReference type="Proteomes" id="UP000002282">
    <property type="component" value="Chromosome 2R"/>
</dbReference>
<evidence type="ECO:0000256" key="1">
    <source>
        <dbReference type="SAM" id="MobiDB-lite"/>
    </source>
</evidence>
<dbReference type="AlphaFoldDB" id="A0A0R1DVZ0"/>
<name>A0A0R1DVZ0_DROYA</name>
<dbReference type="EMBL" id="CM000158">
    <property type="protein sequence ID" value="KRJ99345.1"/>
    <property type="molecule type" value="Genomic_DNA"/>
</dbReference>
<keyword evidence="3" id="KW-1185">Reference proteome</keyword>
<protein>
    <submittedName>
        <fullName evidence="2">Uncharacterized protein</fullName>
    </submittedName>
</protein>
<feature type="region of interest" description="Disordered" evidence="1">
    <location>
        <begin position="124"/>
        <end position="145"/>
    </location>
</feature>
<reference evidence="2 3" key="2">
    <citation type="journal article" date="2007" name="PLoS Biol.">
        <title>Principles of genome evolution in the Drosophila melanogaster species group.</title>
        <authorList>
            <person name="Ranz J.M."/>
            <person name="Maurin D."/>
            <person name="Chan Y.S."/>
            <person name="von Grotthuss M."/>
            <person name="Hillier L.W."/>
            <person name="Roote J."/>
            <person name="Ashburner M."/>
            <person name="Bergman C.M."/>
        </authorList>
    </citation>
    <scope>NUCLEOTIDE SEQUENCE [LARGE SCALE GENOMIC DNA]</scope>
    <source>
        <strain evidence="3">Tai18E2 / Tucson 14021-0261.01</strain>
    </source>
</reference>
<evidence type="ECO:0000313" key="3">
    <source>
        <dbReference type="Proteomes" id="UP000002282"/>
    </source>
</evidence>
<feature type="compositionally biased region" description="Basic and acidic residues" evidence="1">
    <location>
        <begin position="124"/>
        <end position="136"/>
    </location>
</feature>